<gene>
    <name evidence="1" type="ORF">FYJ73_06705</name>
</gene>
<dbReference type="AlphaFoldDB" id="A0A7K0KES3"/>
<name>A0A7K0KES3_9BACT</name>
<organism evidence="1 2">
    <name type="scientific">Hallella mizrahii</name>
    <dbReference type="NCBI Taxonomy" id="2606637"/>
    <lineage>
        <taxon>Bacteria</taxon>
        <taxon>Pseudomonadati</taxon>
        <taxon>Bacteroidota</taxon>
        <taxon>Bacteroidia</taxon>
        <taxon>Bacteroidales</taxon>
        <taxon>Prevotellaceae</taxon>
        <taxon>Hallella</taxon>
    </lineage>
</organism>
<dbReference type="SUPFAM" id="SSF56752">
    <property type="entry name" value="D-aminoacid aminotransferase-like PLP-dependent enzymes"/>
    <property type="match status" value="1"/>
</dbReference>
<dbReference type="InterPro" id="IPR036038">
    <property type="entry name" value="Aminotransferase-like"/>
</dbReference>
<protein>
    <submittedName>
        <fullName evidence="1">4-amino-4-deoxychorismate lyase</fullName>
    </submittedName>
</protein>
<proteinExistence type="predicted"/>
<dbReference type="InterPro" id="IPR001544">
    <property type="entry name" value="Aminotrans_IV"/>
</dbReference>
<dbReference type="Gene3D" id="3.30.470.10">
    <property type="match status" value="1"/>
</dbReference>
<reference evidence="1 2" key="1">
    <citation type="submission" date="2019-08" db="EMBL/GenBank/DDBJ databases">
        <title>In-depth cultivation of the pig gut microbiome towards novel bacterial diversity and tailored functional studies.</title>
        <authorList>
            <person name="Wylensek D."/>
            <person name="Hitch T.C.A."/>
            <person name="Clavel T."/>
        </authorList>
    </citation>
    <scope>NUCLEOTIDE SEQUENCE [LARGE SCALE GENOMIC DNA]</scope>
    <source>
        <strain evidence="1 2">LKV-178-WT-2A</strain>
    </source>
</reference>
<evidence type="ECO:0000313" key="1">
    <source>
        <dbReference type="EMBL" id="MST84359.1"/>
    </source>
</evidence>
<dbReference type="GO" id="GO:0016829">
    <property type="term" value="F:lyase activity"/>
    <property type="evidence" value="ECO:0007669"/>
    <property type="project" value="UniProtKB-KW"/>
</dbReference>
<evidence type="ECO:0000313" key="2">
    <source>
        <dbReference type="Proteomes" id="UP000438914"/>
    </source>
</evidence>
<keyword evidence="2" id="KW-1185">Reference proteome</keyword>
<accession>A0A7K0KES3</accession>
<dbReference type="RefSeq" id="WP_154533947.1">
    <property type="nucleotide sequence ID" value="NZ_VUNG01000013.1"/>
</dbReference>
<keyword evidence="1" id="KW-0456">Lyase</keyword>
<comment type="caution">
    <text evidence="1">The sequence shown here is derived from an EMBL/GenBank/DDBJ whole genome shotgun (WGS) entry which is preliminary data.</text>
</comment>
<dbReference type="EMBL" id="VUNG01000013">
    <property type="protein sequence ID" value="MST84359.1"/>
    <property type="molecule type" value="Genomic_DNA"/>
</dbReference>
<dbReference type="Gene3D" id="3.20.10.10">
    <property type="entry name" value="D-amino Acid Aminotransferase, subunit A, domain 2"/>
    <property type="match status" value="1"/>
</dbReference>
<dbReference type="InterPro" id="IPR043131">
    <property type="entry name" value="BCAT-like_N"/>
</dbReference>
<dbReference type="Pfam" id="PF01063">
    <property type="entry name" value="Aminotran_4"/>
    <property type="match status" value="1"/>
</dbReference>
<dbReference type="InterPro" id="IPR043132">
    <property type="entry name" value="BCAT-like_C"/>
</dbReference>
<dbReference type="Proteomes" id="UP000438914">
    <property type="component" value="Unassembled WGS sequence"/>
</dbReference>
<sequence length="194" mass="22530">MYPFVETIRVEDGVPHNLRYHQQRMTDTMRRFFPHTPVPSLASELEARKRPAGITWKVHVEYDARGITLFKAAEYHIRHITRLRLVVCDDIDYAYKSADRRRLETLFAQCGEADEVVIVRNGLLTDTSYSNIALFDGRHWVTPRQPLLRGTMRQSLLDAGVLTEQDIKAEDWNSYRQVSLINAMMPLGRLVCKI</sequence>